<protein>
    <submittedName>
        <fullName evidence="1">Uncharacterized protein</fullName>
    </submittedName>
</protein>
<comment type="caution">
    <text evidence="1">The sequence shown here is derived from an EMBL/GenBank/DDBJ whole genome shotgun (WGS) entry which is preliminary data.</text>
</comment>
<keyword evidence="2" id="KW-1185">Reference proteome</keyword>
<sequence>MFGCPNLLHDFANIENENSNRSSSGHDLVLVAGIDSAVFFCHFHPFSHDDWRSIRRFLSSTLPLLHAFGGMRFDPKGRISVEWKPFSLLFLMYLKNLNL</sequence>
<name>A0ABC8JSZ0_ERUVS</name>
<dbReference type="PANTHER" id="PTHR47253">
    <property type="match status" value="1"/>
</dbReference>
<gene>
    <name evidence="1" type="ORF">ERUC_LOCUS15174</name>
</gene>
<evidence type="ECO:0000313" key="1">
    <source>
        <dbReference type="EMBL" id="CAH8339552.1"/>
    </source>
</evidence>
<accession>A0ABC8JSZ0</accession>
<organism evidence="1 2">
    <name type="scientific">Eruca vesicaria subsp. sativa</name>
    <name type="common">Garden rocket</name>
    <name type="synonym">Eruca sativa</name>
    <dbReference type="NCBI Taxonomy" id="29727"/>
    <lineage>
        <taxon>Eukaryota</taxon>
        <taxon>Viridiplantae</taxon>
        <taxon>Streptophyta</taxon>
        <taxon>Embryophyta</taxon>
        <taxon>Tracheophyta</taxon>
        <taxon>Spermatophyta</taxon>
        <taxon>Magnoliopsida</taxon>
        <taxon>eudicotyledons</taxon>
        <taxon>Gunneridae</taxon>
        <taxon>Pentapetalae</taxon>
        <taxon>rosids</taxon>
        <taxon>malvids</taxon>
        <taxon>Brassicales</taxon>
        <taxon>Brassicaceae</taxon>
        <taxon>Brassiceae</taxon>
        <taxon>Eruca</taxon>
    </lineage>
</organism>
<reference evidence="1 2" key="1">
    <citation type="submission" date="2022-03" db="EMBL/GenBank/DDBJ databases">
        <authorList>
            <person name="Macdonald S."/>
            <person name="Ahmed S."/>
            <person name="Newling K."/>
        </authorList>
    </citation>
    <scope>NUCLEOTIDE SEQUENCE [LARGE SCALE GENOMIC DNA]</scope>
</reference>
<dbReference type="Proteomes" id="UP001642260">
    <property type="component" value="Unassembled WGS sequence"/>
</dbReference>
<evidence type="ECO:0000313" key="2">
    <source>
        <dbReference type="Proteomes" id="UP001642260"/>
    </source>
</evidence>
<dbReference type="EMBL" id="CAKOAT010141820">
    <property type="protein sequence ID" value="CAH8339552.1"/>
    <property type="molecule type" value="Genomic_DNA"/>
</dbReference>
<proteinExistence type="predicted"/>
<dbReference type="AlphaFoldDB" id="A0ABC8JSZ0"/>
<dbReference type="PANTHER" id="PTHR47253:SF4">
    <property type="entry name" value="ISOCHORISMATE SYNTHASE 2, CHLOROPLASTIC"/>
    <property type="match status" value="1"/>
</dbReference>
<dbReference type="InterPro" id="IPR044250">
    <property type="entry name" value="MenF-like"/>
</dbReference>